<organism evidence="2 3">
    <name type="scientific">Penicillium atrosanguineum</name>
    <dbReference type="NCBI Taxonomy" id="1132637"/>
    <lineage>
        <taxon>Eukaryota</taxon>
        <taxon>Fungi</taxon>
        <taxon>Dikarya</taxon>
        <taxon>Ascomycota</taxon>
        <taxon>Pezizomycotina</taxon>
        <taxon>Eurotiomycetes</taxon>
        <taxon>Eurotiomycetidae</taxon>
        <taxon>Eurotiales</taxon>
        <taxon>Aspergillaceae</taxon>
        <taxon>Penicillium</taxon>
    </lineage>
</organism>
<feature type="compositionally biased region" description="Polar residues" evidence="1">
    <location>
        <begin position="27"/>
        <end position="48"/>
    </location>
</feature>
<proteinExistence type="predicted"/>
<feature type="region of interest" description="Disordered" evidence="1">
    <location>
        <begin position="159"/>
        <end position="209"/>
    </location>
</feature>
<dbReference type="AlphaFoldDB" id="A0A9W9L7Y4"/>
<sequence length="209" mass="22665">MEPRQTRSQTAQAAQFSQPPKQAAYAQASNPVEHTPQEQRTLGTQSHQYGEAEPSITRGASSRPSNDEARALLEQQQRQDKRAMQNHAVDLEYGVEQQPSEGYIADSVERKGMGQRRAQAGAHAGPVGSAGGPGHPGFGDQVDLAAGMDEKRAEHDRMLDERAGKGSVPMDHDVAEREAVRQRKLQQNENVDAKEAVKQATGDPVVGSH</sequence>
<comment type="caution">
    <text evidence="2">The sequence shown here is derived from an EMBL/GenBank/DDBJ whole genome shotgun (WGS) entry which is preliminary data.</text>
</comment>
<dbReference type="OrthoDB" id="4509376at2759"/>
<gene>
    <name evidence="2" type="ORF">N7476_006683</name>
</gene>
<accession>A0A9W9L7Y4</accession>
<feature type="region of interest" description="Disordered" evidence="1">
    <location>
        <begin position="1"/>
        <end position="142"/>
    </location>
</feature>
<evidence type="ECO:0000313" key="3">
    <source>
        <dbReference type="Proteomes" id="UP001147746"/>
    </source>
</evidence>
<feature type="compositionally biased region" description="Basic and acidic residues" evidence="1">
    <location>
        <begin position="159"/>
        <end position="181"/>
    </location>
</feature>
<reference evidence="2" key="2">
    <citation type="journal article" date="2023" name="IMA Fungus">
        <title>Comparative genomic study of the Penicillium genus elucidates a diverse pangenome and 15 lateral gene transfer events.</title>
        <authorList>
            <person name="Petersen C."/>
            <person name="Sorensen T."/>
            <person name="Nielsen M.R."/>
            <person name="Sondergaard T.E."/>
            <person name="Sorensen J.L."/>
            <person name="Fitzpatrick D.A."/>
            <person name="Frisvad J.C."/>
            <person name="Nielsen K.L."/>
        </authorList>
    </citation>
    <scope>NUCLEOTIDE SEQUENCE</scope>
    <source>
        <strain evidence="2">IBT 21472</strain>
    </source>
</reference>
<feature type="compositionally biased region" description="Low complexity" evidence="1">
    <location>
        <begin position="1"/>
        <end position="20"/>
    </location>
</feature>
<evidence type="ECO:0000256" key="1">
    <source>
        <dbReference type="SAM" id="MobiDB-lite"/>
    </source>
</evidence>
<keyword evidence="3" id="KW-1185">Reference proteome</keyword>
<name>A0A9W9L7Y4_9EURO</name>
<dbReference type="EMBL" id="JAPZBO010000005">
    <property type="protein sequence ID" value="KAJ5316376.1"/>
    <property type="molecule type" value="Genomic_DNA"/>
</dbReference>
<protein>
    <submittedName>
        <fullName evidence="2">Uncharacterized protein</fullName>
    </submittedName>
</protein>
<feature type="compositionally biased region" description="Low complexity" evidence="1">
    <location>
        <begin position="115"/>
        <end position="127"/>
    </location>
</feature>
<reference evidence="2" key="1">
    <citation type="submission" date="2022-12" db="EMBL/GenBank/DDBJ databases">
        <authorList>
            <person name="Petersen C."/>
        </authorList>
    </citation>
    <scope>NUCLEOTIDE SEQUENCE</scope>
    <source>
        <strain evidence="2">IBT 21472</strain>
    </source>
</reference>
<feature type="compositionally biased region" description="Gly residues" evidence="1">
    <location>
        <begin position="128"/>
        <end position="137"/>
    </location>
</feature>
<feature type="compositionally biased region" description="Basic and acidic residues" evidence="1">
    <location>
        <begin position="65"/>
        <end position="83"/>
    </location>
</feature>
<evidence type="ECO:0000313" key="2">
    <source>
        <dbReference type="EMBL" id="KAJ5316376.1"/>
    </source>
</evidence>
<dbReference type="Proteomes" id="UP001147746">
    <property type="component" value="Unassembled WGS sequence"/>
</dbReference>